<dbReference type="InterPro" id="IPR004358">
    <property type="entry name" value="Sig_transdc_His_kin-like_C"/>
</dbReference>
<dbReference type="EnsemblBacteria" id="ACZ19607">
    <property type="protein sequence ID" value="ACZ19607"/>
    <property type="gene ID" value="Taci_1376"/>
</dbReference>
<dbReference type="PROSITE" id="PS50109">
    <property type="entry name" value="HIS_KIN"/>
    <property type="match status" value="1"/>
</dbReference>
<dbReference type="SMART" id="SM00387">
    <property type="entry name" value="HATPase_c"/>
    <property type="match status" value="1"/>
</dbReference>
<comment type="catalytic activity">
    <reaction evidence="1">
        <text>ATP + protein L-histidine = ADP + protein N-phospho-L-histidine.</text>
        <dbReference type="EC" id="2.7.13.3"/>
    </reaction>
</comment>
<evidence type="ECO:0000256" key="5">
    <source>
        <dbReference type="ARBA" id="ARBA00022741"/>
    </source>
</evidence>
<dbReference type="SUPFAM" id="SSF55785">
    <property type="entry name" value="PYP-like sensor domain (PAS domain)"/>
    <property type="match status" value="3"/>
</dbReference>
<dbReference type="AlphaFoldDB" id="D1B6G6"/>
<keyword evidence="6 11" id="KW-0418">Kinase</keyword>
<dbReference type="InterPro" id="IPR035965">
    <property type="entry name" value="PAS-like_dom_sf"/>
</dbReference>
<dbReference type="InterPro" id="IPR000700">
    <property type="entry name" value="PAS-assoc_C"/>
</dbReference>
<keyword evidence="3" id="KW-0597">Phosphoprotein</keyword>
<evidence type="ECO:0000313" key="11">
    <source>
        <dbReference type="EMBL" id="ACZ19607.1"/>
    </source>
</evidence>
<dbReference type="PANTHER" id="PTHR43065:SF46">
    <property type="entry name" value="C4-DICARBOXYLATE TRANSPORT SENSOR PROTEIN DCTB"/>
    <property type="match status" value="1"/>
</dbReference>
<dbReference type="HOGENOM" id="CLU_360527_0_0_0"/>
<evidence type="ECO:0000256" key="4">
    <source>
        <dbReference type="ARBA" id="ARBA00022679"/>
    </source>
</evidence>
<proteinExistence type="predicted"/>
<dbReference type="SMART" id="SM00091">
    <property type="entry name" value="PAS"/>
    <property type="match status" value="4"/>
</dbReference>
<name>D1B6G6_THEAS</name>
<dbReference type="Pfam" id="PF13188">
    <property type="entry name" value="PAS_8"/>
    <property type="match status" value="1"/>
</dbReference>
<dbReference type="eggNOG" id="COG2202">
    <property type="taxonomic scope" value="Bacteria"/>
</dbReference>
<evidence type="ECO:0000256" key="3">
    <source>
        <dbReference type="ARBA" id="ARBA00022553"/>
    </source>
</evidence>
<dbReference type="RefSeq" id="WP_012870118.1">
    <property type="nucleotide sequence ID" value="NC_013522.1"/>
</dbReference>
<feature type="domain" description="PAC" evidence="10">
    <location>
        <begin position="235"/>
        <end position="290"/>
    </location>
</feature>
<dbReference type="InterPro" id="IPR013655">
    <property type="entry name" value="PAS_fold_3"/>
</dbReference>
<dbReference type="Pfam" id="PF02518">
    <property type="entry name" value="HATPase_c"/>
    <property type="match status" value="1"/>
</dbReference>
<evidence type="ECO:0000256" key="2">
    <source>
        <dbReference type="ARBA" id="ARBA00012438"/>
    </source>
</evidence>
<dbReference type="GO" id="GO:0005524">
    <property type="term" value="F:ATP binding"/>
    <property type="evidence" value="ECO:0007669"/>
    <property type="project" value="UniProtKB-KW"/>
</dbReference>
<dbReference type="Gene3D" id="3.30.565.10">
    <property type="entry name" value="Histidine kinase-like ATPase, C-terminal domain"/>
    <property type="match status" value="1"/>
</dbReference>
<keyword evidence="4" id="KW-0808">Transferase</keyword>
<dbReference type="NCBIfam" id="TIGR00229">
    <property type="entry name" value="sensory_box"/>
    <property type="match status" value="1"/>
</dbReference>
<reference evidence="11 12" key="1">
    <citation type="journal article" date="2009" name="Stand. Genomic Sci.">
        <title>Complete genome sequence of Thermanaerovibrio acidaminovorans type strain (Su883).</title>
        <authorList>
            <person name="Chovatia M."/>
            <person name="Sikorski J."/>
            <person name="Schroder M."/>
            <person name="Lapidus A."/>
            <person name="Nolan M."/>
            <person name="Tice H."/>
            <person name="Glavina Del Rio T."/>
            <person name="Copeland A."/>
            <person name="Cheng J.F."/>
            <person name="Lucas S."/>
            <person name="Chen F."/>
            <person name="Bruce D."/>
            <person name="Goodwin L."/>
            <person name="Pitluck S."/>
            <person name="Ivanova N."/>
            <person name="Mavromatis K."/>
            <person name="Ovchinnikova G."/>
            <person name="Pati A."/>
            <person name="Chen A."/>
            <person name="Palaniappan K."/>
            <person name="Land M."/>
            <person name="Hauser L."/>
            <person name="Chang Y.J."/>
            <person name="Jeffries C.D."/>
            <person name="Chain P."/>
            <person name="Saunders E."/>
            <person name="Detter J.C."/>
            <person name="Brettin T."/>
            <person name="Rohde M."/>
            <person name="Goker M."/>
            <person name="Spring S."/>
            <person name="Bristow J."/>
            <person name="Markowitz V."/>
            <person name="Hugenholtz P."/>
            <person name="Kyrpides N.C."/>
            <person name="Klenk H.P."/>
            <person name="Eisen J.A."/>
        </authorList>
    </citation>
    <scope>NUCLEOTIDE SEQUENCE [LARGE SCALE GENOMIC DNA]</scope>
    <source>
        <strain evidence="12">ATCC 49978 / DSM 6589 / Su883</strain>
    </source>
</reference>
<dbReference type="eggNOG" id="COG3852">
    <property type="taxonomic scope" value="Bacteria"/>
</dbReference>
<dbReference type="SUPFAM" id="SSF55874">
    <property type="entry name" value="ATPase domain of HSP90 chaperone/DNA topoisomerase II/histidine kinase"/>
    <property type="match status" value="1"/>
</dbReference>
<dbReference type="InterPro" id="IPR013656">
    <property type="entry name" value="PAS_4"/>
</dbReference>
<dbReference type="InterPro" id="IPR000014">
    <property type="entry name" value="PAS"/>
</dbReference>
<dbReference type="EC" id="2.7.13.3" evidence="2"/>
<feature type="domain" description="Histidine kinase" evidence="9">
    <location>
        <begin position="555"/>
        <end position="774"/>
    </location>
</feature>
<dbReference type="Gene3D" id="3.30.450.20">
    <property type="entry name" value="PAS domain"/>
    <property type="match status" value="3"/>
</dbReference>
<dbReference type="InterPro" id="IPR005467">
    <property type="entry name" value="His_kinase_dom"/>
</dbReference>
<dbReference type="InterPro" id="IPR036890">
    <property type="entry name" value="HATPase_C_sf"/>
</dbReference>
<keyword evidence="7" id="KW-0067">ATP-binding</keyword>
<dbReference type="PANTHER" id="PTHR43065">
    <property type="entry name" value="SENSOR HISTIDINE KINASE"/>
    <property type="match status" value="1"/>
</dbReference>
<organism evidence="11 12">
    <name type="scientific">Thermanaerovibrio acidaminovorans (strain ATCC 49978 / DSM 6589 / Su883)</name>
    <name type="common">Selenomonas acidaminovorans</name>
    <dbReference type="NCBI Taxonomy" id="525903"/>
    <lineage>
        <taxon>Bacteria</taxon>
        <taxon>Thermotogati</taxon>
        <taxon>Synergistota</taxon>
        <taxon>Synergistia</taxon>
        <taxon>Synergistales</taxon>
        <taxon>Synergistaceae</taxon>
        <taxon>Thermanaerovibrio</taxon>
    </lineage>
</organism>
<evidence type="ECO:0000256" key="1">
    <source>
        <dbReference type="ARBA" id="ARBA00000085"/>
    </source>
</evidence>
<dbReference type="PRINTS" id="PR00344">
    <property type="entry name" value="BCTRLSENSOR"/>
</dbReference>
<dbReference type="Pfam" id="PF08448">
    <property type="entry name" value="PAS_4"/>
    <property type="match status" value="1"/>
</dbReference>
<dbReference type="OrthoDB" id="9815750at2"/>
<evidence type="ECO:0000256" key="7">
    <source>
        <dbReference type="ARBA" id="ARBA00022840"/>
    </source>
</evidence>
<protein>
    <recommendedName>
        <fullName evidence="2">histidine kinase</fullName>
        <ecNumber evidence="2">2.7.13.3</ecNumber>
    </recommendedName>
</protein>
<evidence type="ECO:0000256" key="6">
    <source>
        <dbReference type="ARBA" id="ARBA00022777"/>
    </source>
</evidence>
<dbReference type="STRING" id="525903.Taci_1376"/>
<dbReference type="GO" id="GO:0000155">
    <property type="term" value="F:phosphorelay sensor kinase activity"/>
    <property type="evidence" value="ECO:0007669"/>
    <property type="project" value="InterPro"/>
</dbReference>
<evidence type="ECO:0000256" key="8">
    <source>
        <dbReference type="ARBA" id="ARBA00023012"/>
    </source>
</evidence>
<gene>
    <name evidence="11" type="ordered locus">Taci_1376</name>
</gene>
<keyword evidence="5" id="KW-0547">Nucleotide-binding</keyword>
<dbReference type="KEGG" id="tai:Taci_1376"/>
<sequence>MHHRSVHGTASPMDISSFVEAHRGIVMDFPKGMTVISPDGSVLLANRAASLLIGDGPISWSFKDLSILDLMTQEPLSPMDMLSQALGGDNVEANCLMGSPWREGQAPVNLTLWRLSSPTGGPMGVMGIITDLSDLWEKQMKLAESERRHRELSTLLRSMCDNVPDMIWAKDLNKRYIFANRALAEKLLNARDTDEPIGKTDIFFAQRERDSHPEDPQWHTFGEICQDSDLLTIQAMAPSRFDEWGNVKGQFLFLDVHKAPFFDPNGVLIGTVGCGRDITREKAMEMELTESRKRLRLAMECGDIYAWDWDVDGGKITLTPSPWGDGNGDEVSMGEDDMLFSRIHPDDQEAVRSKIAQILDGSRSVFDHVFRRRNRLGEWEWIWCKGAVTQWDPEARPIRVTGVARDVTDRMEATVRLERSEARYRGLFEGSLDGLLVLGWRSSVIVEANAEARRLLGKNDPIGHKVLLYPISGEAARPISPDELAQRPTASRVEVFASVPGGAPSPVEASAKWMELPGGERAILVTLRDLAPILKMKTQLLQSHKMRALSTLAEGMGHELNNILSPLQGYAEMGLYGNLHPILCFEKILEGVKRARELTMKLMMAAHPPKSTADLLDLREFLQRHLSILAESAPDGIELSWTLPDEPAWAVISMEHARQILLHLWSNAIWAVEDKGKVTVTLSLEEIDATQAAMDPSLSEGPYCVIQVTDDGCGMDETTRNRATEPFFSSRVPLGSGLGLSVVHGLVTHYRGSVIIDSKPNRGTTVRILLPLARGH</sequence>
<evidence type="ECO:0000259" key="10">
    <source>
        <dbReference type="PROSITE" id="PS50113"/>
    </source>
</evidence>
<dbReference type="EMBL" id="CP001818">
    <property type="protein sequence ID" value="ACZ19607.1"/>
    <property type="molecule type" value="Genomic_DNA"/>
</dbReference>
<keyword evidence="8" id="KW-0902">Two-component regulatory system</keyword>
<keyword evidence="12" id="KW-1185">Reference proteome</keyword>
<dbReference type="Pfam" id="PF08447">
    <property type="entry name" value="PAS_3"/>
    <property type="match status" value="1"/>
</dbReference>
<evidence type="ECO:0000313" key="12">
    <source>
        <dbReference type="Proteomes" id="UP000002030"/>
    </source>
</evidence>
<dbReference type="Gene3D" id="1.10.287.130">
    <property type="match status" value="1"/>
</dbReference>
<dbReference type="PROSITE" id="PS50113">
    <property type="entry name" value="PAC"/>
    <property type="match status" value="1"/>
</dbReference>
<dbReference type="Proteomes" id="UP000002030">
    <property type="component" value="Chromosome"/>
</dbReference>
<accession>D1B6G6</accession>
<dbReference type="InterPro" id="IPR003661">
    <property type="entry name" value="HisK_dim/P_dom"/>
</dbReference>
<evidence type="ECO:0000259" key="9">
    <source>
        <dbReference type="PROSITE" id="PS50109"/>
    </source>
</evidence>
<dbReference type="CDD" id="cd00082">
    <property type="entry name" value="HisKA"/>
    <property type="match status" value="1"/>
</dbReference>
<dbReference type="PATRIC" id="fig|525903.6.peg.1377"/>
<dbReference type="InterPro" id="IPR003594">
    <property type="entry name" value="HATPase_dom"/>
</dbReference>